<reference evidence="1" key="1">
    <citation type="submission" date="2014-11" db="EMBL/GenBank/DDBJ databases">
        <authorList>
            <person name="Amaro Gonzalez C."/>
        </authorList>
    </citation>
    <scope>NUCLEOTIDE SEQUENCE</scope>
</reference>
<organism evidence="1">
    <name type="scientific">Anguilla anguilla</name>
    <name type="common">European freshwater eel</name>
    <name type="synonym">Muraena anguilla</name>
    <dbReference type="NCBI Taxonomy" id="7936"/>
    <lineage>
        <taxon>Eukaryota</taxon>
        <taxon>Metazoa</taxon>
        <taxon>Chordata</taxon>
        <taxon>Craniata</taxon>
        <taxon>Vertebrata</taxon>
        <taxon>Euteleostomi</taxon>
        <taxon>Actinopterygii</taxon>
        <taxon>Neopterygii</taxon>
        <taxon>Teleostei</taxon>
        <taxon>Anguilliformes</taxon>
        <taxon>Anguillidae</taxon>
        <taxon>Anguilla</taxon>
    </lineage>
</organism>
<dbReference type="AlphaFoldDB" id="A0A0E9VZF8"/>
<reference evidence="1" key="2">
    <citation type="journal article" date="2015" name="Fish Shellfish Immunol.">
        <title>Early steps in the European eel (Anguilla anguilla)-Vibrio vulnificus interaction in the gills: Role of the RtxA13 toxin.</title>
        <authorList>
            <person name="Callol A."/>
            <person name="Pajuelo D."/>
            <person name="Ebbesson L."/>
            <person name="Teles M."/>
            <person name="MacKenzie S."/>
            <person name="Amaro C."/>
        </authorList>
    </citation>
    <scope>NUCLEOTIDE SEQUENCE</scope>
</reference>
<protein>
    <submittedName>
        <fullName evidence="1">Uncharacterized protein</fullName>
    </submittedName>
</protein>
<accession>A0A0E9VZF8</accession>
<sequence length="35" mass="4055">MATTGCKHVCALCWCSYRNFHNEKSYTLSVMRVIT</sequence>
<name>A0A0E9VZF8_ANGAN</name>
<dbReference type="EMBL" id="GBXM01025136">
    <property type="protein sequence ID" value="JAH83441.1"/>
    <property type="molecule type" value="Transcribed_RNA"/>
</dbReference>
<evidence type="ECO:0000313" key="1">
    <source>
        <dbReference type="EMBL" id="JAH83441.1"/>
    </source>
</evidence>
<proteinExistence type="predicted"/>